<dbReference type="GO" id="GO:0030317">
    <property type="term" value="P:flagellated sperm motility"/>
    <property type="evidence" value="ECO:0007669"/>
    <property type="project" value="TreeGrafter"/>
</dbReference>
<evidence type="ECO:0000259" key="14">
    <source>
        <dbReference type="Pfam" id="PF13851"/>
    </source>
</evidence>
<evidence type="ECO:0000256" key="6">
    <source>
        <dbReference type="ARBA" id="ARBA00022701"/>
    </source>
</evidence>
<evidence type="ECO:0000313" key="16">
    <source>
        <dbReference type="Proteomes" id="UP000677803"/>
    </source>
</evidence>
<name>A0A8S4AI96_9TELE</name>
<protein>
    <recommendedName>
        <fullName evidence="4">Dynein regulatory complex subunit 4</fullName>
    </recommendedName>
    <alternativeName>
        <fullName evidence="12">Growth arrest-specific protein 8</fullName>
    </alternativeName>
</protein>
<evidence type="ECO:0000256" key="5">
    <source>
        <dbReference type="ARBA" id="ARBA00022490"/>
    </source>
</evidence>
<dbReference type="GO" id="GO:0008017">
    <property type="term" value="F:microtubule binding"/>
    <property type="evidence" value="ECO:0007669"/>
    <property type="project" value="InterPro"/>
</dbReference>
<dbReference type="PANTHER" id="PTHR31543:SF0">
    <property type="entry name" value="DYNEIN REGULATORY COMPLEX SUBUNIT 4"/>
    <property type="match status" value="1"/>
</dbReference>
<keyword evidence="8 13" id="KW-0175">Coiled coil</keyword>
<comment type="similarity">
    <text evidence="3">Belongs to the DRC4 family.</text>
</comment>
<feature type="coiled-coil region" evidence="13">
    <location>
        <begin position="410"/>
        <end position="469"/>
    </location>
</feature>
<keyword evidence="7" id="KW-0282">Flagellum</keyword>
<sequence length="500" mass="58282">MLLFFPFQPPKKKGSGKKSAKPKTPTLIDGLTKEEISKEQVRVEIMSENVSVQLLHIEEHILRLGEELDREREERNYFQLERDKIDTFWEITNRKHDEMIAELKVLDKAGEDDEGRHKVEIQVYKQKMKHLLCEHQNTLSELKAYCLETTEVLQMEQEQLEMELYKKRKSLLIDMQELDDGDLISELTLKHDEEMTVTKNNWERLLEETTGKYVKKMQQLEQELEDLNKSVISECTLLWNTHISAIIEDHKKFTRENLSVLFKENKKENKEELKKNIAEQRGKVTKILQQQRFASRKTKSLADVVSKTQSDSERKVNLISERKGGLERDKTKALKDVKRDYEELEEIFREVKANGCVAKRSESISNFVSLFFLMCVCLPISPQLQLERDDLHKSFTMNVESYRGKADEGNVGLERKLQALRDSLDTTETQLQSVLTATNMDHTALSEFTQKVEENLESIKSAMKNLEYKGILISKARRDVQLAAEAKQRTFCYSSEEPSP</sequence>
<keyword evidence="10" id="KW-0206">Cytoskeleton</keyword>
<comment type="caution">
    <text evidence="15">The sequence shown here is derived from an EMBL/GenBank/DDBJ whole genome shotgun (WGS) entry which is preliminary data.</text>
</comment>
<evidence type="ECO:0000256" key="7">
    <source>
        <dbReference type="ARBA" id="ARBA00022846"/>
    </source>
</evidence>
<gene>
    <name evidence="15" type="ORF">MMEN_LOCUS521</name>
</gene>
<evidence type="ECO:0000256" key="13">
    <source>
        <dbReference type="SAM" id="Coils"/>
    </source>
</evidence>
<proteinExistence type="inferred from homology"/>
<dbReference type="GO" id="GO:0031267">
    <property type="term" value="F:small GTPase binding"/>
    <property type="evidence" value="ECO:0007669"/>
    <property type="project" value="InterPro"/>
</dbReference>
<dbReference type="InterPro" id="IPR039308">
    <property type="entry name" value="GAS8"/>
</dbReference>
<reference evidence="15" key="1">
    <citation type="submission" date="2021-05" db="EMBL/GenBank/DDBJ databases">
        <authorList>
            <person name="Tigano A."/>
        </authorList>
    </citation>
    <scope>NUCLEOTIDE SEQUENCE</scope>
</reference>
<dbReference type="GO" id="GO:0005794">
    <property type="term" value="C:Golgi apparatus"/>
    <property type="evidence" value="ECO:0007669"/>
    <property type="project" value="TreeGrafter"/>
</dbReference>
<feature type="domain" description="Growth arrest-specific protein 8" evidence="14">
    <location>
        <begin position="383"/>
        <end position="466"/>
    </location>
</feature>
<keyword evidence="9" id="KW-0969">Cilium</keyword>
<evidence type="ECO:0000256" key="3">
    <source>
        <dbReference type="ARBA" id="ARBA00009859"/>
    </source>
</evidence>
<evidence type="ECO:0000256" key="9">
    <source>
        <dbReference type="ARBA" id="ARBA00023069"/>
    </source>
</evidence>
<accession>A0A8S4AI96</accession>
<evidence type="ECO:0000256" key="11">
    <source>
        <dbReference type="ARBA" id="ARBA00023273"/>
    </source>
</evidence>
<evidence type="ECO:0000256" key="4">
    <source>
        <dbReference type="ARBA" id="ARBA00021301"/>
    </source>
</evidence>
<evidence type="ECO:0000256" key="8">
    <source>
        <dbReference type="ARBA" id="ARBA00023054"/>
    </source>
</evidence>
<keyword evidence="5" id="KW-0963">Cytoplasm</keyword>
<dbReference type="GO" id="GO:0031514">
    <property type="term" value="C:motile cilium"/>
    <property type="evidence" value="ECO:0007669"/>
    <property type="project" value="UniProtKB-SubCell"/>
</dbReference>
<dbReference type="Proteomes" id="UP000677803">
    <property type="component" value="Unassembled WGS sequence"/>
</dbReference>
<comment type="subcellular location">
    <subcellularLocation>
        <location evidence="1">Cell projection</location>
        <location evidence="1">Cilium</location>
        <location evidence="1">Flagellum</location>
    </subcellularLocation>
    <subcellularLocation>
        <location evidence="2">Cytoplasm</location>
        <location evidence="2">Cytoskeleton</location>
    </subcellularLocation>
</comment>
<dbReference type="EMBL" id="CAJRST010000001">
    <property type="protein sequence ID" value="CAG5855209.1"/>
    <property type="molecule type" value="Genomic_DNA"/>
</dbReference>
<organism evidence="15 16">
    <name type="scientific">Menidia menidia</name>
    <name type="common">Atlantic silverside</name>
    <dbReference type="NCBI Taxonomy" id="238744"/>
    <lineage>
        <taxon>Eukaryota</taxon>
        <taxon>Metazoa</taxon>
        <taxon>Chordata</taxon>
        <taxon>Craniata</taxon>
        <taxon>Vertebrata</taxon>
        <taxon>Euteleostomi</taxon>
        <taxon>Actinopterygii</taxon>
        <taxon>Neopterygii</taxon>
        <taxon>Teleostei</taxon>
        <taxon>Neoteleostei</taxon>
        <taxon>Acanthomorphata</taxon>
        <taxon>Ovalentaria</taxon>
        <taxon>Atherinomorphae</taxon>
        <taxon>Atheriniformes</taxon>
        <taxon>Atherinopsidae</taxon>
        <taxon>Menidiinae</taxon>
        <taxon>Menidia</taxon>
    </lineage>
</organism>
<evidence type="ECO:0000256" key="10">
    <source>
        <dbReference type="ARBA" id="ARBA00023212"/>
    </source>
</evidence>
<keyword evidence="11" id="KW-0966">Cell projection</keyword>
<dbReference type="InterPro" id="IPR025593">
    <property type="entry name" value="GAS8_dom"/>
</dbReference>
<dbReference type="Pfam" id="PF13851">
    <property type="entry name" value="GAS"/>
    <property type="match status" value="1"/>
</dbReference>
<evidence type="ECO:0000256" key="12">
    <source>
        <dbReference type="ARBA" id="ARBA00031568"/>
    </source>
</evidence>
<evidence type="ECO:0000256" key="2">
    <source>
        <dbReference type="ARBA" id="ARBA00004245"/>
    </source>
</evidence>
<dbReference type="GO" id="GO:0005874">
    <property type="term" value="C:microtubule"/>
    <property type="evidence" value="ECO:0007669"/>
    <property type="project" value="UniProtKB-KW"/>
</dbReference>
<feature type="coiled-coil region" evidence="13">
    <location>
        <begin position="327"/>
        <end position="354"/>
    </location>
</feature>
<dbReference type="OrthoDB" id="767661at2759"/>
<dbReference type="PANTHER" id="PTHR31543">
    <property type="entry name" value="DYNEIN REGULATORY COMPLEX SUBUNIT 4"/>
    <property type="match status" value="1"/>
</dbReference>
<dbReference type="AlphaFoldDB" id="A0A8S4AI96"/>
<keyword evidence="16" id="KW-1185">Reference proteome</keyword>
<feature type="coiled-coil region" evidence="13">
    <location>
        <begin position="263"/>
        <end position="290"/>
    </location>
</feature>
<evidence type="ECO:0000313" key="15">
    <source>
        <dbReference type="EMBL" id="CAG5855209.1"/>
    </source>
</evidence>
<evidence type="ECO:0000256" key="1">
    <source>
        <dbReference type="ARBA" id="ARBA00004230"/>
    </source>
</evidence>
<keyword evidence="6" id="KW-0493">Microtubule</keyword>